<protein>
    <submittedName>
        <fullName evidence="2">Uncharacterized protein</fullName>
    </submittedName>
</protein>
<gene>
    <name evidence="2" type="ORF">Xsto_01382</name>
</gene>
<dbReference type="AlphaFoldDB" id="A0A2D0KSH7"/>
<proteinExistence type="predicted"/>
<reference evidence="2 3" key="1">
    <citation type="journal article" date="2017" name="Nat. Microbiol.">
        <title>Natural product diversity associated with the nematode symbionts Photorhabdus and Xenorhabdus.</title>
        <authorList>
            <person name="Tobias N.J."/>
            <person name="Wolff H."/>
            <person name="Djahanschiri B."/>
            <person name="Grundmann F."/>
            <person name="Kronenwerth M."/>
            <person name="Shi Y.M."/>
            <person name="Simonyi S."/>
            <person name="Grun P."/>
            <person name="Shapiro-Ilan D."/>
            <person name="Pidot S.J."/>
            <person name="Stinear T.P."/>
            <person name="Ebersberger I."/>
            <person name="Bode H.B."/>
        </authorList>
    </citation>
    <scope>NUCLEOTIDE SEQUENCE [LARGE SCALE GENOMIC DNA]</scope>
    <source>
        <strain evidence="2 3">DSM 17904</strain>
    </source>
</reference>
<comment type="caution">
    <text evidence="2">The sequence shown here is derived from an EMBL/GenBank/DDBJ whole genome shotgun (WGS) entry which is preliminary data.</text>
</comment>
<name>A0A2D0KSH7_9GAMM</name>
<feature type="transmembrane region" description="Helical" evidence="1">
    <location>
        <begin position="12"/>
        <end position="33"/>
    </location>
</feature>
<organism evidence="2 3">
    <name type="scientific">Xenorhabdus stockiae</name>
    <dbReference type="NCBI Taxonomy" id="351614"/>
    <lineage>
        <taxon>Bacteria</taxon>
        <taxon>Pseudomonadati</taxon>
        <taxon>Pseudomonadota</taxon>
        <taxon>Gammaproteobacteria</taxon>
        <taxon>Enterobacterales</taxon>
        <taxon>Morganellaceae</taxon>
        <taxon>Xenorhabdus</taxon>
    </lineage>
</organism>
<keyword evidence="1" id="KW-0472">Membrane</keyword>
<dbReference type="Proteomes" id="UP000222366">
    <property type="component" value="Unassembled WGS sequence"/>
</dbReference>
<evidence type="ECO:0000256" key="1">
    <source>
        <dbReference type="SAM" id="Phobius"/>
    </source>
</evidence>
<accession>A0A2D0KSH7</accession>
<dbReference type="EMBL" id="NJAJ01000010">
    <property type="protein sequence ID" value="PHM66157.1"/>
    <property type="molecule type" value="Genomic_DNA"/>
</dbReference>
<keyword evidence="1" id="KW-0812">Transmembrane</keyword>
<evidence type="ECO:0000313" key="2">
    <source>
        <dbReference type="EMBL" id="PHM66157.1"/>
    </source>
</evidence>
<keyword evidence="1" id="KW-1133">Transmembrane helix</keyword>
<keyword evidence="3" id="KW-1185">Reference proteome</keyword>
<sequence length="39" mass="4464">MACSDCVINSPVLAAKTHLFYLANSLIFCMYYFDSKNRL</sequence>
<evidence type="ECO:0000313" key="3">
    <source>
        <dbReference type="Proteomes" id="UP000222366"/>
    </source>
</evidence>